<sequence length="95" mass="11228">AKLTINIKTAMREFRLGDIPNAKVCGLPTERSLFTVIQGPHIDKKSREQFDIQTRKWRVTIDTETSKLREKLEFLKEHRIPGVEIKARFQYKTRM</sequence>
<name>D8SH85_SELML</name>
<dbReference type="SUPFAM" id="SSF54999">
    <property type="entry name" value="Ribosomal protein S10"/>
    <property type="match status" value="1"/>
</dbReference>
<dbReference type="GO" id="GO:0015935">
    <property type="term" value="C:small ribosomal subunit"/>
    <property type="evidence" value="ECO:0000318"/>
    <property type="project" value="GO_Central"/>
</dbReference>
<keyword evidence="3" id="KW-0687">Ribonucleoprotein</keyword>
<dbReference type="AlphaFoldDB" id="D8SH85"/>
<dbReference type="SMART" id="SM01403">
    <property type="entry name" value="Ribosomal_S10"/>
    <property type="match status" value="1"/>
</dbReference>
<keyword evidence="2" id="KW-0689">Ribosomal protein</keyword>
<evidence type="ECO:0000256" key="3">
    <source>
        <dbReference type="ARBA" id="ARBA00023274"/>
    </source>
</evidence>
<evidence type="ECO:0000313" key="5">
    <source>
        <dbReference type="EMBL" id="EFJ16336.1"/>
    </source>
</evidence>
<dbReference type="InterPro" id="IPR001848">
    <property type="entry name" value="Ribosomal_uS10"/>
</dbReference>
<organism evidence="6">
    <name type="scientific">Selaginella moellendorffii</name>
    <name type="common">Spikemoss</name>
    <dbReference type="NCBI Taxonomy" id="88036"/>
    <lineage>
        <taxon>Eukaryota</taxon>
        <taxon>Viridiplantae</taxon>
        <taxon>Streptophyta</taxon>
        <taxon>Embryophyta</taxon>
        <taxon>Tracheophyta</taxon>
        <taxon>Lycopodiopsida</taxon>
        <taxon>Selaginellales</taxon>
        <taxon>Selaginellaceae</taxon>
        <taxon>Selaginella</taxon>
    </lineage>
</organism>
<evidence type="ECO:0000256" key="2">
    <source>
        <dbReference type="ARBA" id="ARBA00022980"/>
    </source>
</evidence>
<dbReference type="OMA" id="FEVQISF"/>
<dbReference type="STRING" id="88036.D8SH85"/>
<proteinExistence type="inferred from homology"/>
<evidence type="ECO:0000259" key="4">
    <source>
        <dbReference type="SMART" id="SM01403"/>
    </source>
</evidence>
<dbReference type="Gramene" id="EFJ16336">
    <property type="protein sequence ID" value="EFJ16336"/>
    <property type="gene ID" value="SELMODRAFT_8672"/>
</dbReference>
<dbReference type="InterPro" id="IPR027486">
    <property type="entry name" value="Ribosomal_uS10_dom"/>
</dbReference>
<gene>
    <name evidence="5" type="ORF">SELMODRAFT_8672</name>
</gene>
<dbReference type="KEGG" id="smo:SELMODRAFT_8672"/>
<dbReference type="EMBL" id="GL377619">
    <property type="protein sequence ID" value="EFJ16336.1"/>
    <property type="molecule type" value="Genomic_DNA"/>
</dbReference>
<dbReference type="Proteomes" id="UP000001514">
    <property type="component" value="Unassembled WGS sequence"/>
</dbReference>
<dbReference type="Pfam" id="PF00338">
    <property type="entry name" value="Ribosomal_S10"/>
    <property type="match status" value="1"/>
</dbReference>
<dbReference type="PANTHER" id="PTHR11700">
    <property type="entry name" value="30S RIBOSOMAL PROTEIN S10 FAMILY MEMBER"/>
    <property type="match status" value="1"/>
</dbReference>
<feature type="domain" description="Small ribosomal subunit protein uS10" evidence="4">
    <location>
        <begin position="4"/>
        <end position="88"/>
    </location>
</feature>
<dbReference type="HOGENOM" id="CLU_156881_0_0_1"/>
<dbReference type="GO" id="GO:0005739">
    <property type="term" value="C:mitochondrion"/>
    <property type="evidence" value="ECO:0000318"/>
    <property type="project" value="GO_Central"/>
</dbReference>
<keyword evidence="6" id="KW-1185">Reference proteome</keyword>
<evidence type="ECO:0000256" key="1">
    <source>
        <dbReference type="ARBA" id="ARBA00007102"/>
    </source>
</evidence>
<accession>D8SH85</accession>
<dbReference type="InParanoid" id="D8SH85"/>
<protein>
    <recommendedName>
        <fullName evidence="4">Small ribosomal subunit protein uS10 domain-containing protein</fullName>
    </recommendedName>
</protein>
<dbReference type="InterPro" id="IPR036838">
    <property type="entry name" value="Ribosomal_uS10_dom_sf"/>
</dbReference>
<dbReference type="eggNOG" id="ENOG502S5UJ">
    <property type="taxonomic scope" value="Eukaryota"/>
</dbReference>
<feature type="non-terminal residue" evidence="5">
    <location>
        <position position="95"/>
    </location>
</feature>
<dbReference type="Gene3D" id="3.30.70.600">
    <property type="entry name" value="Ribosomal protein S10 domain"/>
    <property type="match status" value="1"/>
</dbReference>
<feature type="non-terminal residue" evidence="5">
    <location>
        <position position="1"/>
    </location>
</feature>
<reference evidence="5 6" key="1">
    <citation type="journal article" date="2011" name="Science">
        <title>The Selaginella genome identifies genetic changes associated with the evolution of vascular plants.</title>
        <authorList>
            <person name="Banks J.A."/>
            <person name="Nishiyama T."/>
            <person name="Hasebe M."/>
            <person name="Bowman J.L."/>
            <person name="Gribskov M."/>
            <person name="dePamphilis C."/>
            <person name="Albert V.A."/>
            <person name="Aono N."/>
            <person name="Aoyama T."/>
            <person name="Ambrose B.A."/>
            <person name="Ashton N.W."/>
            <person name="Axtell M.J."/>
            <person name="Barker E."/>
            <person name="Barker M.S."/>
            <person name="Bennetzen J.L."/>
            <person name="Bonawitz N.D."/>
            <person name="Chapple C."/>
            <person name="Cheng C."/>
            <person name="Correa L.G."/>
            <person name="Dacre M."/>
            <person name="DeBarry J."/>
            <person name="Dreyer I."/>
            <person name="Elias M."/>
            <person name="Engstrom E.M."/>
            <person name="Estelle M."/>
            <person name="Feng L."/>
            <person name="Finet C."/>
            <person name="Floyd S.K."/>
            <person name="Frommer W.B."/>
            <person name="Fujita T."/>
            <person name="Gramzow L."/>
            <person name="Gutensohn M."/>
            <person name="Harholt J."/>
            <person name="Hattori M."/>
            <person name="Heyl A."/>
            <person name="Hirai T."/>
            <person name="Hiwatashi Y."/>
            <person name="Ishikawa M."/>
            <person name="Iwata M."/>
            <person name="Karol K.G."/>
            <person name="Koehler B."/>
            <person name="Kolukisaoglu U."/>
            <person name="Kubo M."/>
            <person name="Kurata T."/>
            <person name="Lalonde S."/>
            <person name="Li K."/>
            <person name="Li Y."/>
            <person name="Litt A."/>
            <person name="Lyons E."/>
            <person name="Manning G."/>
            <person name="Maruyama T."/>
            <person name="Michael T.P."/>
            <person name="Mikami K."/>
            <person name="Miyazaki S."/>
            <person name="Morinaga S."/>
            <person name="Murata T."/>
            <person name="Mueller-Roeber B."/>
            <person name="Nelson D.R."/>
            <person name="Obara M."/>
            <person name="Oguri Y."/>
            <person name="Olmstead R.G."/>
            <person name="Onodera N."/>
            <person name="Petersen B.L."/>
            <person name="Pils B."/>
            <person name="Prigge M."/>
            <person name="Rensing S.A."/>
            <person name="Riano-Pachon D.M."/>
            <person name="Roberts A.W."/>
            <person name="Sato Y."/>
            <person name="Scheller H.V."/>
            <person name="Schulz B."/>
            <person name="Schulz C."/>
            <person name="Shakirov E.V."/>
            <person name="Shibagaki N."/>
            <person name="Shinohara N."/>
            <person name="Shippen D.E."/>
            <person name="Soerensen I."/>
            <person name="Sotooka R."/>
            <person name="Sugimoto N."/>
            <person name="Sugita M."/>
            <person name="Sumikawa N."/>
            <person name="Tanurdzic M."/>
            <person name="Theissen G."/>
            <person name="Ulvskov P."/>
            <person name="Wakazuki S."/>
            <person name="Weng J.K."/>
            <person name="Willats W.W."/>
            <person name="Wipf D."/>
            <person name="Wolf P.G."/>
            <person name="Yang L."/>
            <person name="Zimmer A.D."/>
            <person name="Zhu Q."/>
            <person name="Mitros T."/>
            <person name="Hellsten U."/>
            <person name="Loque D."/>
            <person name="Otillar R."/>
            <person name="Salamov A."/>
            <person name="Schmutz J."/>
            <person name="Shapiro H."/>
            <person name="Lindquist E."/>
            <person name="Lucas S."/>
            <person name="Rokhsar D."/>
            <person name="Grigoriev I.V."/>
        </authorList>
    </citation>
    <scope>NUCLEOTIDE SEQUENCE [LARGE SCALE GENOMIC DNA]</scope>
</reference>
<evidence type="ECO:0000313" key="6">
    <source>
        <dbReference type="Proteomes" id="UP000001514"/>
    </source>
</evidence>
<comment type="similarity">
    <text evidence="1">Belongs to the universal ribosomal protein uS10 family.</text>
</comment>
<dbReference type="GO" id="GO:0006412">
    <property type="term" value="P:translation"/>
    <property type="evidence" value="ECO:0007669"/>
    <property type="project" value="InterPro"/>
</dbReference>
<dbReference type="GO" id="GO:0003735">
    <property type="term" value="F:structural constituent of ribosome"/>
    <property type="evidence" value="ECO:0000318"/>
    <property type="project" value="GO_Central"/>
</dbReference>